<dbReference type="GO" id="GO:0004789">
    <property type="term" value="F:thiamine-phosphate diphosphorylase activity"/>
    <property type="evidence" value="ECO:0007669"/>
    <property type="project" value="UniProtKB-UniRule"/>
</dbReference>
<dbReference type="InterPro" id="IPR034291">
    <property type="entry name" value="TMP_synthase"/>
</dbReference>
<dbReference type="GO" id="GO:0009228">
    <property type="term" value="P:thiamine biosynthetic process"/>
    <property type="evidence" value="ECO:0007669"/>
    <property type="project" value="UniProtKB-KW"/>
</dbReference>
<evidence type="ECO:0000313" key="12">
    <source>
        <dbReference type="Proteomes" id="UP000245380"/>
    </source>
</evidence>
<evidence type="ECO:0000256" key="2">
    <source>
        <dbReference type="ARBA" id="ARBA00022679"/>
    </source>
</evidence>
<keyword evidence="12" id="KW-1185">Reference proteome</keyword>
<dbReference type="RefSeq" id="WP_245926370.1">
    <property type="nucleotide sequence ID" value="NZ_MPDK01000023.1"/>
</dbReference>
<comment type="function">
    <text evidence="9">Condenses 4-methyl-5-(beta-hydroxyethyl)thiazole monophosphate (THZ-P) and 2-methyl-4-amino-5-hydroxymethyl pyrimidine pyrophosphate (HMP-PP) to form thiamine monophosphate (TMP).</text>
</comment>
<dbReference type="SUPFAM" id="SSF51391">
    <property type="entry name" value="Thiamin phosphate synthase"/>
    <property type="match status" value="1"/>
</dbReference>
<dbReference type="InterPro" id="IPR013785">
    <property type="entry name" value="Aldolase_TIM"/>
</dbReference>
<evidence type="ECO:0000313" key="11">
    <source>
        <dbReference type="EMBL" id="PWI56910.1"/>
    </source>
</evidence>
<dbReference type="Pfam" id="PF02581">
    <property type="entry name" value="TMP-TENI"/>
    <property type="match status" value="1"/>
</dbReference>
<dbReference type="EMBL" id="MPDK01000023">
    <property type="protein sequence ID" value="PWI56910.1"/>
    <property type="molecule type" value="Genomic_DNA"/>
</dbReference>
<feature type="binding site" evidence="9">
    <location>
        <begin position="34"/>
        <end position="38"/>
    </location>
    <ligand>
        <name>4-amino-2-methyl-5-(diphosphooxymethyl)pyrimidine</name>
        <dbReference type="ChEBI" id="CHEBI:57841"/>
    </ligand>
</feature>
<feature type="binding site" evidence="9">
    <location>
        <position position="139"/>
    </location>
    <ligand>
        <name>4-amino-2-methyl-5-(diphosphooxymethyl)pyrimidine</name>
        <dbReference type="ChEBI" id="CHEBI:57841"/>
    </ligand>
</feature>
<dbReference type="EC" id="2.5.1.3" evidence="9"/>
<reference evidence="11 12" key="1">
    <citation type="submission" date="2016-11" db="EMBL/GenBank/DDBJ databases">
        <title>Comparative genomics of Acidibacillus ferroxidans species.</title>
        <authorList>
            <person name="Oliveira G."/>
            <person name="Nunes G."/>
            <person name="Oliveira R."/>
            <person name="Araujo F."/>
            <person name="Salim A."/>
            <person name="Scholte L."/>
            <person name="Morais D."/>
            <person name="Nancucheo I."/>
            <person name="Johnson D.B."/>
            <person name="Grail B."/>
            <person name="Bittencourt J."/>
            <person name="Valadares R."/>
        </authorList>
    </citation>
    <scope>NUCLEOTIDE SEQUENCE [LARGE SCALE GENOMIC DNA]</scope>
    <source>
        <strain evidence="11 12">Y002</strain>
    </source>
</reference>
<comment type="catalytic activity">
    <reaction evidence="6 9">
        <text>4-methyl-5-(2-phosphooxyethyl)-thiazole + 4-amino-2-methyl-5-(diphosphooxymethyl)pyrimidine + H(+) = thiamine phosphate + diphosphate</text>
        <dbReference type="Rhea" id="RHEA:22328"/>
        <dbReference type="ChEBI" id="CHEBI:15378"/>
        <dbReference type="ChEBI" id="CHEBI:33019"/>
        <dbReference type="ChEBI" id="CHEBI:37575"/>
        <dbReference type="ChEBI" id="CHEBI:57841"/>
        <dbReference type="ChEBI" id="CHEBI:58296"/>
        <dbReference type="EC" id="2.5.1.3"/>
    </reaction>
</comment>
<keyword evidence="2 9" id="KW-0808">Transferase</keyword>
<evidence type="ECO:0000256" key="5">
    <source>
        <dbReference type="ARBA" id="ARBA00022977"/>
    </source>
</evidence>
<evidence type="ECO:0000256" key="4">
    <source>
        <dbReference type="ARBA" id="ARBA00022842"/>
    </source>
</evidence>
<feature type="binding site" evidence="9">
    <location>
        <position position="69"/>
    </location>
    <ligand>
        <name>Mg(2+)</name>
        <dbReference type="ChEBI" id="CHEBI:18420"/>
    </ligand>
</feature>
<dbReference type="GO" id="GO:0005737">
    <property type="term" value="C:cytoplasm"/>
    <property type="evidence" value="ECO:0007669"/>
    <property type="project" value="TreeGrafter"/>
</dbReference>
<dbReference type="GO" id="GO:0000287">
    <property type="term" value="F:magnesium ion binding"/>
    <property type="evidence" value="ECO:0007669"/>
    <property type="project" value="UniProtKB-UniRule"/>
</dbReference>
<evidence type="ECO:0000256" key="7">
    <source>
        <dbReference type="ARBA" id="ARBA00047851"/>
    </source>
</evidence>
<gene>
    <name evidence="9" type="primary">thiE</name>
    <name evidence="11" type="ORF">BM613_11345</name>
</gene>
<evidence type="ECO:0000256" key="8">
    <source>
        <dbReference type="ARBA" id="ARBA00047883"/>
    </source>
</evidence>
<keyword evidence="4 9" id="KW-0460">Magnesium</keyword>
<comment type="caution">
    <text evidence="11">The sequence shown here is derived from an EMBL/GenBank/DDBJ whole genome shotgun (WGS) entry which is preliminary data.</text>
</comment>
<dbReference type="AlphaFoldDB" id="A0A2U3D6J7"/>
<feature type="binding site" evidence="9">
    <location>
        <position position="68"/>
    </location>
    <ligand>
        <name>4-amino-2-methyl-5-(diphosphooxymethyl)pyrimidine</name>
        <dbReference type="ChEBI" id="CHEBI:57841"/>
    </ligand>
</feature>
<comment type="cofactor">
    <cofactor evidence="9">
        <name>Mg(2+)</name>
        <dbReference type="ChEBI" id="CHEBI:18420"/>
    </cofactor>
    <text evidence="9">Binds 1 Mg(2+) ion per subunit.</text>
</comment>
<dbReference type="InterPro" id="IPR036206">
    <property type="entry name" value="ThiamineP_synth_sf"/>
</dbReference>
<keyword evidence="3 9" id="KW-0479">Metal-binding</keyword>
<dbReference type="PANTHER" id="PTHR20857:SF22">
    <property type="entry name" value="THIAZOLE TAUTOMERASE"/>
    <property type="match status" value="1"/>
</dbReference>
<protein>
    <recommendedName>
        <fullName evidence="9">Thiamine-phosphate synthase</fullName>
        <shortName evidence="9">TP synthase</shortName>
        <shortName evidence="9">TPS</shortName>
        <ecNumber evidence="9">2.5.1.3</ecNumber>
    </recommendedName>
    <alternativeName>
        <fullName evidence="9">Thiamine-phosphate pyrophosphorylase</fullName>
        <shortName evidence="9">TMP pyrophosphorylase</shortName>
        <shortName evidence="9">TMP-PPase</shortName>
    </alternativeName>
</protein>
<feature type="binding site" evidence="9">
    <location>
        <position position="110"/>
    </location>
    <ligand>
        <name>4-amino-2-methyl-5-(diphosphooxymethyl)pyrimidine</name>
        <dbReference type="ChEBI" id="CHEBI:57841"/>
    </ligand>
</feature>
<evidence type="ECO:0000256" key="9">
    <source>
        <dbReference type="HAMAP-Rule" id="MF_00097"/>
    </source>
</evidence>
<keyword evidence="5 9" id="KW-0784">Thiamine biosynthesis</keyword>
<comment type="catalytic activity">
    <reaction evidence="8 9">
        <text>2-[(2R,5Z)-2-carboxy-4-methylthiazol-5(2H)-ylidene]ethyl phosphate + 4-amino-2-methyl-5-(diphosphooxymethyl)pyrimidine + 2 H(+) = thiamine phosphate + CO2 + diphosphate</text>
        <dbReference type="Rhea" id="RHEA:47844"/>
        <dbReference type="ChEBI" id="CHEBI:15378"/>
        <dbReference type="ChEBI" id="CHEBI:16526"/>
        <dbReference type="ChEBI" id="CHEBI:33019"/>
        <dbReference type="ChEBI" id="CHEBI:37575"/>
        <dbReference type="ChEBI" id="CHEBI:57841"/>
        <dbReference type="ChEBI" id="CHEBI:62899"/>
        <dbReference type="EC" id="2.5.1.3"/>
    </reaction>
</comment>
<dbReference type="Gene3D" id="3.20.20.70">
    <property type="entry name" value="Aldolase class I"/>
    <property type="match status" value="1"/>
</dbReference>
<dbReference type="PANTHER" id="PTHR20857">
    <property type="entry name" value="THIAMINE-PHOSPHATE PYROPHOSPHORYLASE"/>
    <property type="match status" value="1"/>
</dbReference>
<dbReference type="InterPro" id="IPR022998">
    <property type="entry name" value="ThiamineP_synth_TenI"/>
</dbReference>
<comment type="catalytic activity">
    <reaction evidence="7 9">
        <text>2-(2-carboxy-4-methylthiazol-5-yl)ethyl phosphate + 4-amino-2-methyl-5-(diphosphooxymethyl)pyrimidine + 2 H(+) = thiamine phosphate + CO2 + diphosphate</text>
        <dbReference type="Rhea" id="RHEA:47848"/>
        <dbReference type="ChEBI" id="CHEBI:15378"/>
        <dbReference type="ChEBI" id="CHEBI:16526"/>
        <dbReference type="ChEBI" id="CHEBI:33019"/>
        <dbReference type="ChEBI" id="CHEBI:37575"/>
        <dbReference type="ChEBI" id="CHEBI:57841"/>
        <dbReference type="ChEBI" id="CHEBI:62890"/>
        <dbReference type="EC" id="2.5.1.3"/>
    </reaction>
</comment>
<feature type="binding site" evidence="9">
    <location>
        <position position="166"/>
    </location>
    <ligand>
        <name>2-[(2R,5Z)-2-carboxy-4-methylthiazol-5(2H)-ylidene]ethyl phosphate</name>
        <dbReference type="ChEBI" id="CHEBI:62899"/>
    </ligand>
</feature>
<dbReference type="CDD" id="cd00564">
    <property type="entry name" value="TMP_TenI"/>
    <property type="match status" value="1"/>
</dbReference>
<name>A0A2U3D6J7_SULT2</name>
<dbReference type="UniPathway" id="UPA00060">
    <property type="reaction ID" value="UER00141"/>
</dbReference>
<accession>A0A2U3D6J7</accession>
<dbReference type="GO" id="GO:0009229">
    <property type="term" value="P:thiamine diphosphate biosynthetic process"/>
    <property type="evidence" value="ECO:0007669"/>
    <property type="project" value="UniProtKB-UniRule"/>
</dbReference>
<evidence type="ECO:0000256" key="6">
    <source>
        <dbReference type="ARBA" id="ARBA00047334"/>
    </source>
</evidence>
<sequence>MCAVLHVISDRKRHSLPLFDALLLSARAGADVIQIREKKAPSLETYQLCESLMQACANEGLNSQVFVNDRVDVALSLPTAGVHLAAKSLPIAKVVHLRSRIGWTGQIGCSVHSLEEAKAAQEAGADYVTFGHVFASSSHSGIPPKGLSALYQVVEELSIPVIAIGGIDATNIASVLATGCTGVAVIGAVLESERPLAAVQTLKEKLKQHSGKEKVSWITRGLKA</sequence>
<comment type="similarity">
    <text evidence="9">Belongs to the thiamine-phosphate synthase family.</text>
</comment>
<evidence type="ECO:0000256" key="1">
    <source>
        <dbReference type="ARBA" id="ARBA00005165"/>
    </source>
</evidence>
<evidence type="ECO:0000256" key="3">
    <source>
        <dbReference type="ARBA" id="ARBA00022723"/>
    </source>
</evidence>
<evidence type="ECO:0000259" key="10">
    <source>
        <dbReference type="Pfam" id="PF02581"/>
    </source>
</evidence>
<feature type="domain" description="Thiamine phosphate synthase/TenI" evidence="10">
    <location>
        <begin position="5"/>
        <end position="189"/>
    </location>
</feature>
<feature type="binding site" evidence="9">
    <location>
        <begin position="136"/>
        <end position="138"/>
    </location>
    <ligand>
        <name>2-[(2R,5Z)-2-carboxy-4-methylthiazol-5(2H)-ylidene]ethyl phosphate</name>
        <dbReference type="ChEBI" id="CHEBI:62899"/>
    </ligand>
</feature>
<organism evidence="11 12">
    <name type="scientific">Sulfoacidibacillus thermotolerans</name>
    <name type="common">Acidibacillus sulfuroxidans</name>
    <dbReference type="NCBI Taxonomy" id="1765684"/>
    <lineage>
        <taxon>Bacteria</taxon>
        <taxon>Bacillati</taxon>
        <taxon>Bacillota</taxon>
        <taxon>Bacilli</taxon>
        <taxon>Bacillales</taxon>
        <taxon>Alicyclobacillaceae</taxon>
        <taxon>Sulfoacidibacillus</taxon>
    </lineage>
</organism>
<proteinExistence type="inferred from homology"/>
<comment type="pathway">
    <text evidence="1 9">Cofactor biosynthesis; thiamine diphosphate biosynthesis; thiamine phosphate from 4-amino-2-methyl-5-diphosphomethylpyrimidine and 4-methyl-5-(2-phosphoethyl)-thiazole: step 1/1.</text>
</comment>
<comment type="caution">
    <text evidence="9">Lacks conserved residue(s) required for the propagation of feature annotation.</text>
</comment>
<dbReference type="HAMAP" id="MF_00097">
    <property type="entry name" value="TMP_synthase"/>
    <property type="match status" value="1"/>
</dbReference>
<dbReference type="Proteomes" id="UP000245380">
    <property type="component" value="Unassembled WGS sequence"/>
</dbReference>